<evidence type="ECO:0000313" key="7">
    <source>
        <dbReference type="Proteomes" id="UP000627715"/>
    </source>
</evidence>
<dbReference type="PANTHER" id="PTHR44591:SF14">
    <property type="entry name" value="PROTEIN PILG"/>
    <property type="match status" value="1"/>
</dbReference>
<dbReference type="RefSeq" id="WP_068811921.1">
    <property type="nucleotide sequence ID" value="NZ_BMIY01000006.1"/>
</dbReference>
<keyword evidence="1 3" id="KW-0597">Phosphoprotein</keyword>
<protein>
    <submittedName>
        <fullName evidence="6">Two-component system response regulator</fullName>
    </submittedName>
</protein>
<evidence type="ECO:0000313" key="6">
    <source>
        <dbReference type="EMBL" id="GGG58658.1"/>
    </source>
</evidence>
<gene>
    <name evidence="6" type="ORF">GCM10011403_14980</name>
</gene>
<keyword evidence="2" id="KW-0902">Two-component regulatory system</keyword>
<reference evidence="6" key="1">
    <citation type="journal article" date="2014" name="Int. J. Syst. Evol. Microbiol.">
        <title>Complete genome sequence of Corynebacterium casei LMG S-19264T (=DSM 44701T), isolated from a smear-ripened cheese.</title>
        <authorList>
            <consortium name="US DOE Joint Genome Institute (JGI-PGF)"/>
            <person name="Walter F."/>
            <person name="Albersmeier A."/>
            <person name="Kalinowski J."/>
            <person name="Ruckert C."/>
        </authorList>
    </citation>
    <scope>NUCLEOTIDE SEQUENCE</scope>
    <source>
        <strain evidence="6">CGMCC 1.15425</strain>
    </source>
</reference>
<dbReference type="InterPro" id="IPR050595">
    <property type="entry name" value="Bact_response_regulator"/>
</dbReference>
<feature type="compositionally biased region" description="Low complexity" evidence="4">
    <location>
        <begin position="131"/>
        <end position="148"/>
    </location>
</feature>
<feature type="compositionally biased region" description="Polar residues" evidence="4">
    <location>
        <begin position="170"/>
        <end position="179"/>
    </location>
</feature>
<comment type="caution">
    <text evidence="6">The sequence shown here is derived from an EMBL/GenBank/DDBJ whole genome shotgun (WGS) entry which is preliminary data.</text>
</comment>
<feature type="domain" description="Response regulatory" evidence="5">
    <location>
        <begin position="4"/>
        <end position="122"/>
    </location>
</feature>
<dbReference type="GO" id="GO:0000160">
    <property type="term" value="P:phosphorelay signal transduction system"/>
    <property type="evidence" value="ECO:0007669"/>
    <property type="project" value="UniProtKB-KW"/>
</dbReference>
<accession>A0A917GVU8</accession>
<reference evidence="6" key="2">
    <citation type="submission" date="2020-09" db="EMBL/GenBank/DDBJ databases">
        <authorList>
            <person name="Sun Q."/>
            <person name="Zhou Y."/>
        </authorList>
    </citation>
    <scope>NUCLEOTIDE SEQUENCE</scope>
    <source>
        <strain evidence="6">CGMCC 1.15425</strain>
    </source>
</reference>
<dbReference type="Gene3D" id="3.40.50.2300">
    <property type="match status" value="1"/>
</dbReference>
<dbReference type="EMBL" id="BMIY01000006">
    <property type="protein sequence ID" value="GGG58658.1"/>
    <property type="molecule type" value="Genomic_DNA"/>
</dbReference>
<name>A0A917GVU8_9GAMM</name>
<evidence type="ECO:0000259" key="5">
    <source>
        <dbReference type="PROSITE" id="PS50110"/>
    </source>
</evidence>
<dbReference type="InterPro" id="IPR011006">
    <property type="entry name" value="CheY-like_superfamily"/>
</dbReference>
<dbReference type="PROSITE" id="PS50110">
    <property type="entry name" value="RESPONSE_REGULATORY"/>
    <property type="match status" value="1"/>
</dbReference>
<evidence type="ECO:0000256" key="2">
    <source>
        <dbReference type="ARBA" id="ARBA00023012"/>
    </source>
</evidence>
<dbReference type="OrthoDB" id="9800897at2"/>
<evidence type="ECO:0000256" key="1">
    <source>
        <dbReference type="ARBA" id="ARBA00022553"/>
    </source>
</evidence>
<dbReference type="InterPro" id="IPR001789">
    <property type="entry name" value="Sig_transdc_resp-reg_receiver"/>
</dbReference>
<dbReference type="Proteomes" id="UP000627715">
    <property type="component" value="Unassembled WGS sequence"/>
</dbReference>
<feature type="region of interest" description="Disordered" evidence="4">
    <location>
        <begin position="128"/>
        <end position="183"/>
    </location>
</feature>
<dbReference type="SMART" id="SM00448">
    <property type="entry name" value="REC"/>
    <property type="match status" value="1"/>
</dbReference>
<keyword evidence="7" id="KW-1185">Reference proteome</keyword>
<dbReference type="Pfam" id="PF00072">
    <property type="entry name" value="Response_reg"/>
    <property type="match status" value="1"/>
</dbReference>
<evidence type="ECO:0000256" key="3">
    <source>
        <dbReference type="PROSITE-ProRule" id="PRU00169"/>
    </source>
</evidence>
<dbReference type="PANTHER" id="PTHR44591">
    <property type="entry name" value="STRESS RESPONSE REGULATOR PROTEIN 1"/>
    <property type="match status" value="1"/>
</dbReference>
<proteinExistence type="predicted"/>
<dbReference type="SUPFAM" id="SSF52172">
    <property type="entry name" value="CheY-like"/>
    <property type="match status" value="1"/>
</dbReference>
<dbReference type="AlphaFoldDB" id="A0A917GVU8"/>
<sequence length="288" mass="31542">MKLRILLCDDASFIRDLTKRTLRKFLPQSEIMEAGDGRRAQTLISRQSFDLVISDWEMPHMSGEDLVRWIRNESEHKELPFLMVSSLGDKSHIVKAVDAGVSDYLGKPFSPEDLMHKVTKLLRKSGKLTAGQSDSGMSSRGSGGPFSSVDILSGKRSSQSAGQADASPLLSGNANTANERGSKAAGTAIAKISDHSVKCMIKSITLQDLVLITKRSDYIPELFSSASLTISLSQGSALAIQDIPAYLHAISAVEKNEKSGFIQLVFRFRELPANATESISEWLSRQRR</sequence>
<feature type="modified residue" description="4-aspartylphosphate" evidence="3">
    <location>
        <position position="55"/>
    </location>
</feature>
<organism evidence="6 7">
    <name type="scientific">Pseudohongiella nitratireducens</name>
    <dbReference type="NCBI Taxonomy" id="1768907"/>
    <lineage>
        <taxon>Bacteria</taxon>
        <taxon>Pseudomonadati</taxon>
        <taxon>Pseudomonadota</taxon>
        <taxon>Gammaproteobacteria</taxon>
        <taxon>Pseudomonadales</taxon>
        <taxon>Pseudohongiellaceae</taxon>
        <taxon>Pseudohongiella</taxon>
    </lineage>
</organism>
<evidence type="ECO:0000256" key="4">
    <source>
        <dbReference type="SAM" id="MobiDB-lite"/>
    </source>
</evidence>